<gene>
    <name evidence="2" type="ORF">PFX98_22295</name>
</gene>
<dbReference type="AlphaFoldDB" id="A0AA95SKX7"/>
<accession>A0AA95SKX7</accession>
<sequence length="121" mass="12859">MMIKNLALKSVLALGIASLFSACAITVNADGGPTGQRVMRSTGTAKFQCVQSASGQCFYALYTSRCQSLEGTGGKAATSCTHQVIEEFSVPVGQTRELHQLPNGYQQCMRADAKPEIPHCS</sequence>
<dbReference type="PROSITE" id="PS51257">
    <property type="entry name" value="PROKAR_LIPOPROTEIN"/>
    <property type="match status" value="1"/>
</dbReference>
<reference evidence="2" key="1">
    <citation type="submission" date="2023-01" db="EMBL/GenBank/DDBJ databases">
        <title>Whole genome sequence of Paucibacter sp. S2-9 isolated from pond sediment.</title>
        <authorList>
            <person name="Jung J.Y."/>
        </authorList>
    </citation>
    <scope>NUCLEOTIDE SEQUENCE</scope>
    <source>
        <strain evidence="2">S2-9</strain>
    </source>
</reference>
<dbReference type="RefSeq" id="WP_285232673.1">
    <property type="nucleotide sequence ID" value="NZ_CP116346.1"/>
</dbReference>
<keyword evidence="1" id="KW-0732">Signal</keyword>
<proteinExistence type="predicted"/>
<dbReference type="Proteomes" id="UP001177769">
    <property type="component" value="Chromosome"/>
</dbReference>
<dbReference type="KEGG" id="pais:PFX98_22295"/>
<keyword evidence="3" id="KW-1185">Reference proteome</keyword>
<protein>
    <recommendedName>
        <fullName evidence="4">Lipoprotein</fullName>
    </recommendedName>
</protein>
<evidence type="ECO:0000256" key="1">
    <source>
        <dbReference type="SAM" id="SignalP"/>
    </source>
</evidence>
<evidence type="ECO:0000313" key="2">
    <source>
        <dbReference type="EMBL" id="WIT11588.1"/>
    </source>
</evidence>
<evidence type="ECO:0000313" key="3">
    <source>
        <dbReference type="Proteomes" id="UP001177769"/>
    </source>
</evidence>
<name>A0AA95SKX7_9BURK</name>
<feature type="signal peptide" evidence="1">
    <location>
        <begin position="1"/>
        <end position="24"/>
    </location>
</feature>
<dbReference type="EMBL" id="CP116346">
    <property type="protein sequence ID" value="WIT11588.1"/>
    <property type="molecule type" value="Genomic_DNA"/>
</dbReference>
<feature type="chain" id="PRO_5041633891" description="Lipoprotein" evidence="1">
    <location>
        <begin position="25"/>
        <end position="121"/>
    </location>
</feature>
<evidence type="ECO:0008006" key="4">
    <source>
        <dbReference type="Google" id="ProtNLM"/>
    </source>
</evidence>
<organism evidence="2 3">
    <name type="scientific">Paucibacter sediminis</name>
    <dbReference type="NCBI Taxonomy" id="3019553"/>
    <lineage>
        <taxon>Bacteria</taxon>
        <taxon>Pseudomonadati</taxon>
        <taxon>Pseudomonadota</taxon>
        <taxon>Betaproteobacteria</taxon>
        <taxon>Burkholderiales</taxon>
        <taxon>Sphaerotilaceae</taxon>
        <taxon>Roseateles</taxon>
    </lineage>
</organism>